<evidence type="ECO:0000256" key="1">
    <source>
        <dbReference type="PROSITE-ProRule" id="PRU00047"/>
    </source>
</evidence>
<feature type="compositionally biased region" description="Low complexity" evidence="2">
    <location>
        <begin position="233"/>
        <end position="244"/>
    </location>
</feature>
<gene>
    <name evidence="5" type="ORF">SLEP1_g49978</name>
</gene>
<feature type="region of interest" description="Disordered" evidence="2">
    <location>
        <begin position="200"/>
        <end position="244"/>
    </location>
</feature>
<keyword evidence="1" id="KW-0479">Metal-binding</keyword>
<comment type="caution">
    <text evidence="5">The sequence shown here is derived from an EMBL/GenBank/DDBJ whole genome shotgun (WGS) entry which is preliminary data.</text>
</comment>
<organism evidence="5 6">
    <name type="scientific">Rubroshorea leprosula</name>
    <dbReference type="NCBI Taxonomy" id="152421"/>
    <lineage>
        <taxon>Eukaryota</taxon>
        <taxon>Viridiplantae</taxon>
        <taxon>Streptophyta</taxon>
        <taxon>Embryophyta</taxon>
        <taxon>Tracheophyta</taxon>
        <taxon>Spermatophyta</taxon>
        <taxon>Magnoliopsida</taxon>
        <taxon>eudicotyledons</taxon>
        <taxon>Gunneridae</taxon>
        <taxon>Pentapetalae</taxon>
        <taxon>rosids</taxon>
        <taxon>malvids</taxon>
        <taxon>Malvales</taxon>
        <taxon>Dipterocarpaceae</taxon>
        <taxon>Rubroshorea</taxon>
    </lineage>
</organism>
<dbReference type="InterPro" id="IPR001878">
    <property type="entry name" value="Znf_CCHC"/>
</dbReference>
<feature type="compositionally biased region" description="Basic and acidic residues" evidence="2">
    <location>
        <begin position="200"/>
        <end position="209"/>
    </location>
</feature>
<dbReference type="Pfam" id="PF14223">
    <property type="entry name" value="Retrotran_gag_2"/>
    <property type="match status" value="1"/>
</dbReference>
<dbReference type="GO" id="GO:0003676">
    <property type="term" value="F:nucleic acid binding"/>
    <property type="evidence" value="ECO:0007669"/>
    <property type="project" value="InterPro"/>
</dbReference>
<keyword evidence="1" id="KW-0862">Zinc</keyword>
<feature type="domain" description="CCHC-type" evidence="4">
    <location>
        <begin position="256"/>
        <end position="269"/>
    </location>
</feature>
<keyword evidence="1" id="KW-0863">Zinc-finger</keyword>
<sequence length="584" mass="65933">MQSGIVKPHIDVEKLEHFNGLNYKQWSMKIYYQITILKVAYVLHNPYPQDCTGTLNGELTEQQHKWLEDDYVCRLTILQAMINSLFNAFQKHSTALELWHAIEQRYVNEDAGNKSFLVNKYINFKMSDSKPVIDQVNELNDIATECADAGEPISETFQVSTIIGKLPPSWKDYQKFLKHKKRSLKVDELMKHIQIEYEARKRDGQDKSDNVNALEGPASFSKKPNHKFKKGQKGSSSMKGKNGKNLATFKKKKGACFVCGKLGHAVMQCYHRKGKKICETNIITEDDMVAMLTELLVINNEEDWWLDLGATCHVTPFKSSLKTYEEMNGEKSIFMGNSSTCAVVGKGTVKLSLTYGKVLTLQDVYHIPGLRKSLISIKKLDDHGFKVVFDSQKVIIYKKGSFVGKGYAKDNIGPKKFSEAMALLDASLWKKAMDDEIKSIHDNNTWILVDLPPNTKPIGCKIMFAIASIYNLEVHQMDVKTAFLNGELDEEIYIHQPEGYIVQGQEDKPSKAPIDPHVKLIPNQGEPINQKEYAKIIGSLMYAMNYTRPDIACAVGILSSLAGIIIALLLSWSVTVMLIGHLIR</sequence>
<reference evidence="5 6" key="1">
    <citation type="journal article" date="2021" name="Commun. Biol.">
        <title>The genome of Shorea leprosula (Dipterocarpaceae) highlights the ecological relevance of drought in aseasonal tropical rainforests.</title>
        <authorList>
            <person name="Ng K.K.S."/>
            <person name="Kobayashi M.J."/>
            <person name="Fawcett J.A."/>
            <person name="Hatakeyama M."/>
            <person name="Paape T."/>
            <person name="Ng C.H."/>
            <person name="Ang C.C."/>
            <person name="Tnah L.H."/>
            <person name="Lee C.T."/>
            <person name="Nishiyama T."/>
            <person name="Sese J."/>
            <person name="O'Brien M.J."/>
            <person name="Copetti D."/>
            <person name="Mohd Noor M.I."/>
            <person name="Ong R.C."/>
            <person name="Putra M."/>
            <person name="Sireger I.Z."/>
            <person name="Indrioko S."/>
            <person name="Kosugi Y."/>
            <person name="Izuno A."/>
            <person name="Isagi Y."/>
            <person name="Lee S.L."/>
            <person name="Shimizu K.K."/>
        </authorList>
    </citation>
    <scope>NUCLEOTIDE SEQUENCE [LARGE SCALE GENOMIC DNA]</scope>
    <source>
        <strain evidence="5">214</strain>
    </source>
</reference>
<dbReference type="PANTHER" id="PTHR47592:SF27">
    <property type="entry name" value="OS08G0421700 PROTEIN"/>
    <property type="match status" value="1"/>
</dbReference>
<evidence type="ECO:0000256" key="3">
    <source>
        <dbReference type="SAM" id="Phobius"/>
    </source>
</evidence>
<dbReference type="InterPro" id="IPR013103">
    <property type="entry name" value="RVT_2"/>
</dbReference>
<dbReference type="PANTHER" id="PTHR47592">
    <property type="entry name" value="PBF68 PROTEIN"/>
    <property type="match status" value="1"/>
</dbReference>
<protein>
    <recommendedName>
        <fullName evidence="4">CCHC-type domain-containing protein</fullName>
    </recommendedName>
</protein>
<dbReference type="EMBL" id="BPVZ01000159">
    <property type="protein sequence ID" value="GKV42595.1"/>
    <property type="molecule type" value="Genomic_DNA"/>
</dbReference>
<dbReference type="AlphaFoldDB" id="A0AAV5LYP3"/>
<feature type="compositionally biased region" description="Basic residues" evidence="2">
    <location>
        <begin position="223"/>
        <end position="232"/>
    </location>
</feature>
<evidence type="ECO:0000313" key="6">
    <source>
        <dbReference type="Proteomes" id="UP001054252"/>
    </source>
</evidence>
<dbReference type="GO" id="GO:0008270">
    <property type="term" value="F:zinc ion binding"/>
    <property type="evidence" value="ECO:0007669"/>
    <property type="project" value="UniProtKB-KW"/>
</dbReference>
<feature type="transmembrane region" description="Helical" evidence="3">
    <location>
        <begin position="554"/>
        <end position="579"/>
    </location>
</feature>
<evidence type="ECO:0000313" key="5">
    <source>
        <dbReference type="EMBL" id="GKV42595.1"/>
    </source>
</evidence>
<evidence type="ECO:0000259" key="4">
    <source>
        <dbReference type="PROSITE" id="PS50158"/>
    </source>
</evidence>
<keyword evidence="3" id="KW-0472">Membrane</keyword>
<accession>A0AAV5LYP3</accession>
<dbReference type="Proteomes" id="UP001054252">
    <property type="component" value="Unassembled WGS sequence"/>
</dbReference>
<dbReference type="InterPro" id="IPR054722">
    <property type="entry name" value="PolX-like_BBD"/>
</dbReference>
<evidence type="ECO:0000256" key="2">
    <source>
        <dbReference type="SAM" id="MobiDB-lite"/>
    </source>
</evidence>
<keyword evidence="3" id="KW-1133">Transmembrane helix</keyword>
<keyword evidence="3" id="KW-0812">Transmembrane</keyword>
<proteinExistence type="predicted"/>
<dbReference type="Pfam" id="PF07727">
    <property type="entry name" value="RVT_2"/>
    <property type="match status" value="1"/>
</dbReference>
<name>A0AAV5LYP3_9ROSI</name>
<dbReference type="Pfam" id="PF22936">
    <property type="entry name" value="Pol_BBD"/>
    <property type="match status" value="1"/>
</dbReference>
<dbReference type="PROSITE" id="PS50158">
    <property type="entry name" value="ZF_CCHC"/>
    <property type="match status" value="1"/>
</dbReference>
<keyword evidence="6" id="KW-1185">Reference proteome</keyword>